<organism evidence="1 2">
    <name type="scientific">Clostridium cibarium</name>
    <dbReference type="NCBI Taxonomy" id="2762247"/>
    <lineage>
        <taxon>Bacteria</taxon>
        <taxon>Bacillati</taxon>
        <taxon>Bacillota</taxon>
        <taxon>Clostridia</taxon>
        <taxon>Eubacteriales</taxon>
        <taxon>Clostridiaceae</taxon>
        <taxon>Clostridium</taxon>
    </lineage>
</organism>
<keyword evidence="2" id="KW-1185">Reference proteome</keyword>
<dbReference type="RefSeq" id="WP_191769951.1">
    <property type="nucleotide sequence ID" value="NZ_JACSRA010000034.1"/>
</dbReference>
<dbReference type="EMBL" id="JACSRA010000034">
    <property type="protein sequence ID" value="MBD7913050.1"/>
    <property type="molecule type" value="Genomic_DNA"/>
</dbReference>
<evidence type="ECO:0000313" key="1">
    <source>
        <dbReference type="EMBL" id="MBD7913050.1"/>
    </source>
</evidence>
<gene>
    <name evidence="1" type="ORF">H9661_16985</name>
</gene>
<proteinExistence type="predicted"/>
<accession>A0ABR8PY06</accession>
<protein>
    <submittedName>
        <fullName evidence="1">Uncharacterized protein</fullName>
    </submittedName>
</protein>
<name>A0ABR8PY06_9CLOT</name>
<reference evidence="1 2" key="1">
    <citation type="submission" date="2020-08" db="EMBL/GenBank/DDBJ databases">
        <title>A Genomic Blueprint of the Chicken Gut Microbiome.</title>
        <authorList>
            <person name="Gilroy R."/>
            <person name="Ravi A."/>
            <person name="Getino M."/>
            <person name="Pursley I."/>
            <person name="Horton D.L."/>
            <person name="Alikhan N.-F."/>
            <person name="Baker D."/>
            <person name="Gharbi K."/>
            <person name="Hall N."/>
            <person name="Watson M."/>
            <person name="Adriaenssens E.M."/>
            <person name="Foster-Nyarko E."/>
            <person name="Jarju S."/>
            <person name="Secka A."/>
            <person name="Antonio M."/>
            <person name="Oren A."/>
            <person name="Chaudhuri R."/>
            <person name="La Ragione R.M."/>
            <person name="Hildebrand F."/>
            <person name="Pallen M.J."/>
        </authorList>
    </citation>
    <scope>NUCLEOTIDE SEQUENCE [LARGE SCALE GENOMIC DNA]</scope>
    <source>
        <strain evidence="1 2">Sa3CVN1</strain>
    </source>
</reference>
<dbReference type="Proteomes" id="UP000627781">
    <property type="component" value="Unassembled WGS sequence"/>
</dbReference>
<comment type="caution">
    <text evidence="1">The sequence shown here is derived from an EMBL/GenBank/DDBJ whole genome shotgun (WGS) entry which is preliminary data.</text>
</comment>
<evidence type="ECO:0000313" key="2">
    <source>
        <dbReference type="Proteomes" id="UP000627781"/>
    </source>
</evidence>
<sequence>MEIYDFTEGKCYDDWEKLFKVSKTNLSYKLKDLEKNEQIQDERKEDLQETIFLLYECKRMLSEVKKFKNIGLLYKDICPIYENKINDIENELNIYLYNKKNCTYIEYLNLKYNVRIIMKQIGGILSCSDWQSPGISTGNIKEYGYNQIEKETYMRTGGSLFVKQYEKKLLKELYESDNKAKSKLLGYMTSSGMKALELSLMIYKVISREQMKMYYQCNYYYEGITLIRNLFPYSISLSVSEIYSKLDNNEEIGCILLEPGTTWPIGEGIDLDKFFNKLKLHVQKGPLFIIIDRTIVSIAEEIHLNYSKYMKNNQVLITVESGLKYYQYGLDIVNFGFCTIYGFICRIPAYIELTEHLINVISAIPDPALIKRLPEVNRLMVQKRLKRMARNSNLLFSFFKYLKVKNIINEIHQSVSNEKLLKIEEIPWNGTLIYIQNGINKTLADYETLSNRIINHSKESLSIHKGGSFGFDTMRLSACEELENPLNCSLRISVGRDTLFDLINKIIFFKSFFLDFNTTYLK</sequence>